<reference evidence="4" key="1">
    <citation type="submission" date="2017-06" db="EMBL/GenBank/DDBJ databases">
        <authorList>
            <person name="Varghese N."/>
            <person name="Submissions S."/>
        </authorList>
    </citation>
    <scope>NUCLEOTIDE SEQUENCE [LARGE SCALE GENOMIC DNA]</scope>
    <source>
        <strain evidence="4">DSM 137</strain>
    </source>
</reference>
<dbReference type="InterPro" id="IPR015378">
    <property type="entry name" value="Transposase-like_Mu_C"/>
</dbReference>
<dbReference type="InterPro" id="IPR012337">
    <property type="entry name" value="RNaseH-like_sf"/>
</dbReference>
<evidence type="ECO:0000259" key="2">
    <source>
        <dbReference type="PROSITE" id="PS50994"/>
    </source>
</evidence>
<gene>
    <name evidence="3" type="ORF">SAMN06265338_104199</name>
</gene>
<dbReference type="GO" id="GO:0003676">
    <property type="term" value="F:nucleic acid binding"/>
    <property type="evidence" value="ECO:0007669"/>
    <property type="project" value="InterPro"/>
</dbReference>
<feature type="compositionally biased region" description="Acidic residues" evidence="1">
    <location>
        <begin position="744"/>
        <end position="759"/>
    </location>
</feature>
<dbReference type="InterPro" id="IPR036397">
    <property type="entry name" value="RNaseH_sf"/>
</dbReference>
<name>A0A212RH08_RHOAC</name>
<dbReference type="RefSeq" id="WP_088520653.1">
    <property type="nucleotide sequence ID" value="NZ_FYDG01000004.1"/>
</dbReference>
<evidence type="ECO:0000256" key="1">
    <source>
        <dbReference type="SAM" id="MobiDB-lite"/>
    </source>
</evidence>
<dbReference type="Proteomes" id="UP000198418">
    <property type="component" value="Unassembled WGS sequence"/>
</dbReference>
<dbReference type="SUPFAM" id="SSF53098">
    <property type="entry name" value="Ribonuclease H-like"/>
    <property type="match status" value="1"/>
</dbReference>
<dbReference type="EMBL" id="FYDG01000004">
    <property type="protein sequence ID" value="SNB71703.1"/>
    <property type="molecule type" value="Genomic_DNA"/>
</dbReference>
<evidence type="ECO:0000313" key="4">
    <source>
        <dbReference type="Proteomes" id="UP000198418"/>
    </source>
</evidence>
<dbReference type="PROSITE" id="PS50994">
    <property type="entry name" value="INTEGRASE"/>
    <property type="match status" value="1"/>
</dbReference>
<dbReference type="Pfam" id="PF09299">
    <property type="entry name" value="Mu-transpos_C"/>
    <property type="match status" value="1"/>
</dbReference>
<feature type="domain" description="Integrase catalytic" evidence="2">
    <location>
        <begin position="304"/>
        <end position="520"/>
    </location>
</feature>
<evidence type="ECO:0000313" key="3">
    <source>
        <dbReference type="EMBL" id="SNB71703.1"/>
    </source>
</evidence>
<proteinExistence type="predicted"/>
<organism evidence="3 4">
    <name type="scientific">Rhodoblastus acidophilus</name>
    <name type="common">Rhodopseudomonas acidophila</name>
    <dbReference type="NCBI Taxonomy" id="1074"/>
    <lineage>
        <taxon>Bacteria</taxon>
        <taxon>Pseudomonadati</taxon>
        <taxon>Pseudomonadota</taxon>
        <taxon>Alphaproteobacteria</taxon>
        <taxon>Hyphomicrobiales</taxon>
        <taxon>Rhodoblastaceae</taxon>
        <taxon>Rhodoblastus</taxon>
    </lineage>
</organism>
<dbReference type="InterPro" id="IPR001584">
    <property type="entry name" value="Integrase_cat-core"/>
</dbReference>
<dbReference type="OrthoDB" id="5287589at2"/>
<dbReference type="AlphaFoldDB" id="A0A212RH08"/>
<feature type="region of interest" description="Disordered" evidence="1">
    <location>
        <begin position="695"/>
        <end position="759"/>
    </location>
</feature>
<protein>
    <submittedName>
        <fullName evidence="3">Putative transposase</fullName>
    </submittedName>
</protein>
<sequence>MKGKALVSYLPKPPAVQPVPVIREHYGPYDRIGIGIGLKGENAGIYYRCVSSSTIGHSLERLDGTKMVESFTHEDIAEIKKSGGYLYDKDHFAPETATIRLRTGGLYFEDLHRNRQNRAILKQIICDGLQHLIKAKIIGKSDDGIQRGLKLIFETRGSELDKLAMKKCKDREGYHRWIPCSKTVRQWLRNYQDADCNVLGIIDAYRYGPQPSPLDQEVQQILFGMSLKYASTSRLSVADIFRKMKSVIKRINKTRTKQNLPPLGCPDYNTLNARIEANGAFYNFAGREGPDEARKHFALVMGGVTITRIGERWEMDFWEVHIIIWLRHGQLWKYLSPEQKDEIDRGRWRLCLAIDCASQVIVGAHMAPTETAAAAIATLEMGMIDKSAYAVAAGARSTWRFHAGCEKLATDQGSAFLSNNFKDACARLGIKSDNPPAAVPILRGKIERIFRTIDIQAFCRLVGRTFENVTKRNNTEQDLTALTIGQLATILVLYLVDVYHNEGHEGLGGETPANAWNRLERERGVLPAPDMHRRRNACGIRLTRKVNKEGVRVLNNFYNNRILNEYFRQVGDGTEVDVIADRRDLGWISVRLGARGFANIPCITKEMQGVSMVTWIATCKVLRDQFKSQNIPSEEIALDALDRIEEIGEAARLEHSIACPIITPDVVDRHERMVEIPWKSRDAALSNPIAGGDILARAITPSPPGSYTASPIPEPTPPAPRPTPQERIDFDPETGEITPSPSQEDNDDDELPEGWNIED</sequence>
<accession>A0A212RH08</accession>
<dbReference type="Gene3D" id="3.30.420.10">
    <property type="entry name" value="Ribonuclease H-like superfamily/Ribonuclease H"/>
    <property type="match status" value="1"/>
</dbReference>
<keyword evidence="4" id="KW-1185">Reference proteome</keyword>
<dbReference type="GO" id="GO:0015074">
    <property type="term" value="P:DNA integration"/>
    <property type="evidence" value="ECO:0007669"/>
    <property type="project" value="InterPro"/>
</dbReference>
<feature type="compositionally biased region" description="Pro residues" evidence="1">
    <location>
        <begin position="712"/>
        <end position="723"/>
    </location>
</feature>